<name>A0ABP9VZL2_9BACT</name>
<proteinExistence type="predicted"/>
<gene>
    <name evidence="1" type="ORF">Rcae01_05773</name>
</gene>
<sequence>MTTLHCGCKQVKEEMLAKSVPTHASDLNCSVPFVARTPVFSADFNDERLTIFCPHHATRRSGRVSDKMAVRRINSRRG</sequence>
<dbReference type="RefSeq" id="WP_345688030.1">
    <property type="nucleotide sequence ID" value="NZ_BAABRO010000020.1"/>
</dbReference>
<protein>
    <submittedName>
        <fullName evidence="1">Uncharacterized protein</fullName>
    </submittedName>
</protein>
<dbReference type="Proteomes" id="UP001416858">
    <property type="component" value="Unassembled WGS sequence"/>
</dbReference>
<evidence type="ECO:0000313" key="2">
    <source>
        <dbReference type="Proteomes" id="UP001416858"/>
    </source>
</evidence>
<evidence type="ECO:0000313" key="1">
    <source>
        <dbReference type="EMBL" id="GAA5510266.1"/>
    </source>
</evidence>
<comment type="caution">
    <text evidence="1">The sequence shown here is derived from an EMBL/GenBank/DDBJ whole genome shotgun (WGS) entry which is preliminary data.</text>
</comment>
<reference evidence="1 2" key="1">
    <citation type="submission" date="2024-02" db="EMBL/GenBank/DDBJ databases">
        <title>Rhodopirellula caenicola NBRC 110016.</title>
        <authorList>
            <person name="Ichikawa N."/>
            <person name="Katano-Makiyama Y."/>
            <person name="Hidaka K."/>
        </authorList>
    </citation>
    <scope>NUCLEOTIDE SEQUENCE [LARGE SCALE GENOMIC DNA]</scope>
    <source>
        <strain evidence="1 2">NBRC 110016</strain>
    </source>
</reference>
<keyword evidence="2" id="KW-1185">Reference proteome</keyword>
<accession>A0ABP9VZL2</accession>
<dbReference type="EMBL" id="BAABRO010000020">
    <property type="protein sequence ID" value="GAA5510266.1"/>
    <property type="molecule type" value="Genomic_DNA"/>
</dbReference>
<organism evidence="1 2">
    <name type="scientific">Novipirellula caenicola</name>
    <dbReference type="NCBI Taxonomy" id="1536901"/>
    <lineage>
        <taxon>Bacteria</taxon>
        <taxon>Pseudomonadati</taxon>
        <taxon>Planctomycetota</taxon>
        <taxon>Planctomycetia</taxon>
        <taxon>Pirellulales</taxon>
        <taxon>Pirellulaceae</taxon>
        <taxon>Novipirellula</taxon>
    </lineage>
</organism>